<accession>A0ABU8Q7W1</accession>
<comment type="caution">
    <text evidence="1">The sequence shown here is derived from an EMBL/GenBank/DDBJ whole genome shotgun (WGS) entry which is preliminary data.</text>
</comment>
<name>A0ABU8Q7W1_9SPHN</name>
<organism evidence="1 2">
    <name type="scientific">Sphingomonas molluscorum</name>
    <dbReference type="NCBI Taxonomy" id="418184"/>
    <lineage>
        <taxon>Bacteria</taxon>
        <taxon>Pseudomonadati</taxon>
        <taxon>Pseudomonadota</taxon>
        <taxon>Alphaproteobacteria</taxon>
        <taxon>Sphingomonadales</taxon>
        <taxon>Sphingomonadaceae</taxon>
        <taxon>Sphingomonas</taxon>
    </lineage>
</organism>
<sequence>MAALTAQLTPPPAEPNRLRTSPIDWEALDALPYRTQPEVTPQMVRFVQGEMAQGRCTPPAPIAGKRRVHADVAVLIGSGASVRATIPRAINCPTVEQYAAGLVLGFARDNLNTRFAVEGTWYRVSMTFDLPE</sequence>
<reference evidence="1 2" key="1">
    <citation type="submission" date="2023-12" db="EMBL/GenBank/DDBJ databases">
        <title>Gut-associated functions are favored during microbiome assembly across C. elegans life.</title>
        <authorList>
            <person name="Zimmermann J."/>
        </authorList>
    </citation>
    <scope>NUCLEOTIDE SEQUENCE [LARGE SCALE GENOMIC DNA]</scope>
    <source>
        <strain evidence="1 2">JUb134</strain>
    </source>
</reference>
<keyword evidence="2" id="KW-1185">Reference proteome</keyword>
<proteinExistence type="predicted"/>
<dbReference type="Proteomes" id="UP001380365">
    <property type="component" value="Unassembled WGS sequence"/>
</dbReference>
<dbReference type="RefSeq" id="WP_132882201.1">
    <property type="nucleotide sequence ID" value="NZ_JBBGZA010000001.1"/>
</dbReference>
<evidence type="ECO:0000313" key="1">
    <source>
        <dbReference type="EMBL" id="MEJ5095566.1"/>
    </source>
</evidence>
<protein>
    <submittedName>
        <fullName evidence="1">Uncharacterized protein</fullName>
    </submittedName>
</protein>
<evidence type="ECO:0000313" key="2">
    <source>
        <dbReference type="Proteomes" id="UP001380365"/>
    </source>
</evidence>
<dbReference type="EMBL" id="JBBGZA010000001">
    <property type="protein sequence ID" value="MEJ5095566.1"/>
    <property type="molecule type" value="Genomic_DNA"/>
</dbReference>
<gene>
    <name evidence="1" type="ORF">WH159_13580</name>
</gene>